<dbReference type="SMART" id="SM00382">
    <property type="entry name" value="AAA"/>
    <property type="match status" value="1"/>
</dbReference>
<dbReference type="GO" id="GO:0003682">
    <property type="term" value="F:chromatin binding"/>
    <property type="evidence" value="ECO:0007669"/>
    <property type="project" value="TreeGrafter"/>
</dbReference>
<evidence type="ECO:0000259" key="8">
    <source>
        <dbReference type="PROSITE" id="PS51805"/>
    </source>
</evidence>
<dbReference type="AlphaFoldDB" id="A0A090MCW3"/>
<sequence length="1207" mass="130864">MGSDGTIASTSGAAFACGLCPTARRNGRPRKSLRRCYDALDADERLPPTLMERRDAVPTALHQACALWCPEVYFDAATERLRNVREAVTRARRLRCHRCGERGAAVGCAIDACPRSYHLVCAHEDGCAFAVGEFALACPRHVGRLARERPDARWAEVGVEEDVVGDVNGDLNGNGIEGAVGDGANGVGGTGAPAGPAAVATMAVKGATPILNRIRAAAEMNRGMNQKKKKKKRARLNDDRFMNTREGAIYRTVIEAGARMNAEKDKVGAIEDDDEAFRLRESRRLDKDKAEIPRVIIGGGLGTSEYSQGWESLAGMEEHVKTLKEMTLLPLTYPEIFERLGAGAARGVLLHGPPGTGKTAAVRAMLGAAARGPTPISFFSRLGADCLGKYSGEAERKLRLLFEEAEKRQPSIIFFDEIDGLAPARRGGGSSGAQDEIHSSVVATLLALMDGLSGRGSVVVIASTNRPDAVDAALRRPGRFDRELFFGLPDVRARAEILDVHTRAWTPRPNRATLDALAGLTEGCAGADLRAIANAALMSALRRSCPSLLRGDPTRDSLAAELEARLPPPESAQTALDEASRASASGHVGAQLTLKQFEALATRVRVYWPIEDAHHEATIVGYDRNAACHRLRYDDSNLFDGEEVWMQLFRPNVDVRVLEYDEMDVNFIVGGNPTYKATTRARVRETVGHARTLLKSYRASRRDGVSVSFADWQCALKTTSSACSARSASAALVPRGKPLDEYMKPLLGDSARRAVDELIKRGAAPASDDECGDANNEEKGSTVKSCRILLAGEGDNGQQEVMDVVLNRLNATSSHLVNLASLISHGDGDAARGVALSLHEPLRQAMRTQTTLVMPNLDLWALARTDDENGEEGVTTSALWDLVQTTVSECYADDGNESSGSLCVVASVGLPHSALPSGIKHFFEKSGTVLNVEPNLCETSISCSFGLAAAHIGKDVESAHREAQARKSMASQVITSMSQRVAEMRPNNAETTETAEAACEALRIRVRRTRAVVRGAIAKCVKELLKTRRFDRFFDRSEQAGNLIRLALDRKIGDPNRFIKDLRACAKALKPRRNTHSNVHKPVVSLGFNAVDTLESWFHLGVTELYEQYVEKDAEYDEALRRAATALPRTAASEPLDLVDYTVKTTTTTNVVPSLPPIDRKSIVDEVTTALKTGLSSCNTLAEFRALVDDVRSIKRAEMRRRVECAC</sequence>
<organism evidence="9 10">
    <name type="scientific">Ostreococcus tauri</name>
    <name type="common">Marine green alga</name>
    <dbReference type="NCBI Taxonomy" id="70448"/>
    <lineage>
        <taxon>Eukaryota</taxon>
        <taxon>Viridiplantae</taxon>
        <taxon>Chlorophyta</taxon>
        <taxon>Mamiellophyceae</taxon>
        <taxon>Mamiellales</taxon>
        <taxon>Bathycoccaceae</taxon>
        <taxon>Ostreococcus</taxon>
    </lineage>
</organism>
<dbReference type="Gene3D" id="1.10.8.60">
    <property type="match status" value="1"/>
</dbReference>
<dbReference type="STRING" id="70448.A0A090MCW3"/>
<dbReference type="GO" id="GO:0006337">
    <property type="term" value="P:nucleosome disassembly"/>
    <property type="evidence" value="ECO:0007669"/>
    <property type="project" value="TreeGrafter"/>
</dbReference>
<dbReference type="PROSITE" id="PS51805">
    <property type="entry name" value="EPHD"/>
    <property type="match status" value="1"/>
</dbReference>
<keyword evidence="9" id="KW-0378">Hydrolase</keyword>
<evidence type="ECO:0000313" key="9">
    <source>
        <dbReference type="EMBL" id="CEG01545.1"/>
    </source>
</evidence>
<keyword evidence="6" id="KW-0067">ATP-binding</keyword>
<reference evidence="9 10" key="2">
    <citation type="journal article" date="2014" name="BMC Genomics">
        <title>An improved genome of the model marine alga Ostreococcus tauri unfolds by assessing Illumina de novo assemblies.</title>
        <authorList>
            <person name="Blanc-Mathieu R."/>
            <person name="Verhelst B."/>
            <person name="Derelle E."/>
            <person name="Rombauts S."/>
            <person name="Bouget F.Y."/>
            <person name="Carre I."/>
            <person name="Chateau A."/>
            <person name="Eyre-Walker A."/>
            <person name="Grimsley N."/>
            <person name="Moreau H."/>
            <person name="Piegu B."/>
            <person name="Rivals E."/>
            <person name="Schackwitz W."/>
            <person name="Van de Peer Y."/>
            <person name="Piganeau G."/>
        </authorList>
    </citation>
    <scope>NUCLEOTIDE SEQUENCE [LARGE SCALE GENOMIC DNA]</scope>
    <source>
        <strain evidence="10">OTTH 0595 / CCAP 157/2 / RCC745</strain>
    </source>
</reference>
<dbReference type="InterPro" id="IPR027417">
    <property type="entry name" value="P-loop_NTPase"/>
</dbReference>
<dbReference type="InterPro" id="IPR045199">
    <property type="entry name" value="ATAD2-like"/>
</dbReference>
<name>A0A090MCW3_OSTTA</name>
<dbReference type="Gene3D" id="3.40.50.300">
    <property type="entry name" value="P-loop containing nucleotide triphosphate hydrolases"/>
    <property type="match status" value="1"/>
</dbReference>
<reference evidence="10" key="1">
    <citation type="journal article" date="2006" name="Proc. Natl. Acad. Sci. U.S.A.">
        <title>Genome analysis of the smallest free-living eukaryote Ostreococcus tauri unveils many unique features.</title>
        <authorList>
            <person name="Derelle E."/>
            <person name="Ferraz C."/>
            <person name="Rombauts S."/>
            <person name="Rouze P."/>
            <person name="Worden A.Z."/>
            <person name="Robbens S."/>
            <person name="Partensky F."/>
            <person name="Degroeve S."/>
            <person name="Echeynie S."/>
            <person name="Cooke R."/>
            <person name="Saeys Y."/>
            <person name="Wuyts J."/>
            <person name="Jabbari K."/>
            <person name="Bowler C."/>
            <person name="Panaud O."/>
            <person name="Piegu B."/>
            <person name="Ball S.G."/>
            <person name="Ral J.-P."/>
            <person name="Bouget F.-Y."/>
            <person name="Piganeau G."/>
            <person name="De Baets B."/>
            <person name="Picard A."/>
            <person name="Delseny M."/>
            <person name="Demaille J."/>
            <person name="Van de Peer Y."/>
            <person name="Moreau H."/>
        </authorList>
    </citation>
    <scope>NUCLEOTIDE SEQUENCE [LARGE SCALE GENOMIC DNA]</scope>
    <source>
        <strain evidence="10">OTTH 0595 / CCAP 157/2 / RCC745</strain>
    </source>
</reference>
<dbReference type="GO" id="GO:0006334">
    <property type="term" value="P:nucleosome assembly"/>
    <property type="evidence" value="ECO:0007669"/>
    <property type="project" value="TreeGrafter"/>
</dbReference>
<dbReference type="GO" id="GO:0016887">
    <property type="term" value="F:ATP hydrolysis activity"/>
    <property type="evidence" value="ECO:0007669"/>
    <property type="project" value="InterPro"/>
</dbReference>
<dbReference type="InterPro" id="IPR041569">
    <property type="entry name" value="AAA_lid_3"/>
</dbReference>
<proteinExistence type="inferred from homology"/>
<gene>
    <name evidence="9" type="ORF">OT_ostta08g03100</name>
</gene>
<feature type="domain" description="PHD-type" evidence="8">
    <location>
        <begin position="14"/>
        <end position="142"/>
    </location>
</feature>
<dbReference type="GO" id="GO:0045815">
    <property type="term" value="P:transcription initiation-coupled chromatin remodeling"/>
    <property type="evidence" value="ECO:0007669"/>
    <property type="project" value="TreeGrafter"/>
</dbReference>
<dbReference type="GO" id="GO:0008270">
    <property type="term" value="F:zinc ion binding"/>
    <property type="evidence" value="ECO:0007669"/>
    <property type="project" value="UniProtKB-KW"/>
</dbReference>
<dbReference type="FunFam" id="3.40.50.300:FF:000061">
    <property type="entry name" value="ATPase family, AAA domain-containing 2"/>
    <property type="match status" value="1"/>
</dbReference>
<dbReference type="SMART" id="SM00249">
    <property type="entry name" value="PHD"/>
    <property type="match status" value="1"/>
</dbReference>
<dbReference type="Pfam" id="PF00004">
    <property type="entry name" value="AAA"/>
    <property type="match status" value="1"/>
</dbReference>
<dbReference type="RefSeq" id="XP_022841020.1">
    <property type="nucleotide sequence ID" value="XM_022983620.1"/>
</dbReference>
<keyword evidence="2" id="KW-0479">Metal-binding</keyword>
<dbReference type="InterPro" id="IPR003959">
    <property type="entry name" value="ATPase_AAA_core"/>
</dbReference>
<dbReference type="Proteomes" id="UP000009170">
    <property type="component" value="Unassembled WGS sequence"/>
</dbReference>
<comment type="caution">
    <text evidence="9">The sequence shown here is derived from an EMBL/GenBank/DDBJ whole genome shotgun (WGS) entry which is preliminary data.</text>
</comment>
<dbReference type="Pfam" id="PF13771">
    <property type="entry name" value="zf-HC5HC2H"/>
    <property type="match status" value="1"/>
</dbReference>
<keyword evidence="4" id="KW-0863">Zinc-finger</keyword>
<dbReference type="Pfam" id="PF17862">
    <property type="entry name" value="AAA_lid_3"/>
    <property type="match status" value="1"/>
</dbReference>
<accession>A0A090MCW3</accession>
<keyword evidence="10" id="KW-1185">Reference proteome</keyword>
<dbReference type="CDD" id="cd20404">
    <property type="entry name" value="Tudor_Agenet_AtEML-like"/>
    <property type="match status" value="1"/>
</dbReference>
<evidence type="ECO:0000256" key="7">
    <source>
        <dbReference type="ARBA" id="ARBA00023117"/>
    </source>
</evidence>
<dbReference type="GO" id="GO:0042393">
    <property type="term" value="F:histone binding"/>
    <property type="evidence" value="ECO:0007669"/>
    <property type="project" value="TreeGrafter"/>
</dbReference>
<dbReference type="GO" id="GO:0005634">
    <property type="term" value="C:nucleus"/>
    <property type="evidence" value="ECO:0007669"/>
    <property type="project" value="TreeGrafter"/>
</dbReference>
<keyword evidence="5" id="KW-0862">Zinc</keyword>
<evidence type="ECO:0000256" key="3">
    <source>
        <dbReference type="ARBA" id="ARBA00022741"/>
    </source>
</evidence>
<evidence type="ECO:0000256" key="5">
    <source>
        <dbReference type="ARBA" id="ARBA00022833"/>
    </source>
</evidence>
<dbReference type="KEGG" id="ota:OT_ostta08g03100"/>
<dbReference type="PANTHER" id="PTHR23069">
    <property type="entry name" value="AAA DOMAIN-CONTAINING"/>
    <property type="match status" value="1"/>
</dbReference>
<evidence type="ECO:0000256" key="1">
    <source>
        <dbReference type="ARBA" id="ARBA00006914"/>
    </source>
</evidence>
<dbReference type="SUPFAM" id="SSF52540">
    <property type="entry name" value="P-loop containing nucleoside triphosphate hydrolases"/>
    <property type="match status" value="1"/>
</dbReference>
<protein>
    <submittedName>
        <fullName evidence="9">P-loop containing nucleoside triphosphate hydrolase</fullName>
    </submittedName>
</protein>
<dbReference type="InterPro" id="IPR034732">
    <property type="entry name" value="EPHD"/>
</dbReference>
<dbReference type="GO" id="GO:0005524">
    <property type="term" value="F:ATP binding"/>
    <property type="evidence" value="ECO:0007669"/>
    <property type="project" value="UniProtKB-KW"/>
</dbReference>
<comment type="similarity">
    <text evidence="1">Belongs to the AAA ATPase family.</text>
</comment>
<dbReference type="InterPro" id="IPR013083">
    <property type="entry name" value="Znf_RING/FYVE/PHD"/>
</dbReference>
<dbReference type="InterPro" id="IPR001965">
    <property type="entry name" value="Znf_PHD"/>
</dbReference>
<evidence type="ECO:0000256" key="6">
    <source>
        <dbReference type="ARBA" id="ARBA00022840"/>
    </source>
</evidence>
<dbReference type="InterPro" id="IPR003593">
    <property type="entry name" value="AAA+_ATPase"/>
</dbReference>
<dbReference type="GeneID" id="9831449"/>
<dbReference type="EMBL" id="CAID01000008">
    <property type="protein sequence ID" value="CEG01545.1"/>
    <property type="molecule type" value="Genomic_DNA"/>
</dbReference>
<keyword evidence="7" id="KW-0103">Bromodomain</keyword>
<dbReference type="OrthoDB" id="5421at2759"/>
<dbReference type="PANTHER" id="PTHR23069:SF7">
    <property type="entry name" value="P-LOOP CONTAINING NUCLEOSIDE TRIPHOSPHATE HYDROLASES SUPERFAMILY PROTEIN"/>
    <property type="match status" value="1"/>
</dbReference>
<dbReference type="CDD" id="cd15571">
    <property type="entry name" value="ePHD"/>
    <property type="match status" value="1"/>
</dbReference>
<dbReference type="Gene3D" id="3.30.40.10">
    <property type="entry name" value="Zinc/RING finger domain, C3HC4 (zinc finger)"/>
    <property type="match status" value="1"/>
</dbReference>
<evidence type="ECO:0000313" key="10">
    <source>
        <dbReference type="Proteomes" id="UP000009170"/>
    </source>
</evidence>
<dbReference type="InParanoid" id="A0A090MCW3"/>
<evidence type="ECO:0000256" key="4">
    <source>
        <dbReference type="ARBA" id="ARBA00022771"/>
    </source>
</evidence>
<keyword evidence="3" id="KW-0547">Nucleotide-binding</keyword>
<evidence type="ECO:0000256" key="2">
    <source>
        <dbReference type="ARBA" id="ARBA00022723"/>
    </source>
</evidence>